<dbReference type="EMBL" id="FMHT01000003">
    <property type="protein sequence ID" value="SCL31893.1"/>
    <property type="molecule type" value="Genomic_DNA"/>
</dbReference>
<sequence>MLDAPLAALVAQGGPVGLLSLVVVLILLGRLIPRSVLEDRIRDKTERIAFLEAALETRDAELRVRGDQVSRLLGQGDMSVQVLQSLAREAGGDAVVE</sequence>
<keyword evidence="1" id="KW-1133">Transmembrane helix</keyword>
<dbReference type="AlphaFoldDB" id="A0A1C6SRF4"/>
<evidence type="ECO:0000313" key="3">
    <source>
        <dbReference type="Proteomes" id="UP000199699"/>
    </source>
</evidence>
<dbReference type="STRING" id="145857.GA0070616_4352"/>
<reference evidence="2 3" key="1">
    <citation type="submission" date="2016-06" db="EMBL/GenBank/DDBJ databases">
        <authorList>
            <person name="Kjaerup R.B."/>
            <person name="Dalgaard T.S."/>
            <person name="Juul-Madsen H.R."/>
        </authorList>
    </citation>
    <scope>NUCLEOTIDE SEQUENCE [LARGE SCALE GENOMIC DNA]</scope>
    <source>
        <strain evidence="2 3">DSM 43818</strain>
    </source>
</reference>
<feature type="transmembrane region" description="Helical" evidence="1">
    <location>
        <begin position="6"/>
        <end position="32"/>
    </location>
</feature>
<name>A0A1C6SRF4_9ACTN</name>
<proteinExistence type="predicted"/>
<dbReference type="RefSeq" id="WP_091086075.1">
    <property type="nucleotide sequence ID" value="NZ_FMHT01000003.1"/>
</dbReference>
<protein>
    <submittedName>
        <fullName evidence="2">Uncharacterized protein</fullName>
    </submittedName>
</protein>
<organism evidence="2 3">
    <name type="scientific">Micromonospora nigra</name>
    <dbReference type="NCBI Taxonomy" id="145857"/>
    <lineage>
        <taxon>Bacteria</taxon>
        <taxon>Bacillati</taxon>
        <taxon>Actinomycetota</taxon>
        <taxon>Actinomycetes</taxon>
        <taxon>Micromonosporales</taxon>
        <taxon>Micromonosporaceae</taxon>
        <taxon>Micromonospora</taxon>
    </lineage>
</organism>
<keyword evidence="1" id="KW-0812">Transmembrane</keyword>
<gene>
    <name evidence="2" type="ORF">GA0070616_4352</name>
</gene>
<evidence type="ECO:0000313" key="2">
    <source>
        <dbReference type="EMBL" id="SCL31893.1"/>
    </source>
</evidence>
<dbReference type="OrthoDB" id="3403814at2"/>
<keyword evidence="1" id="KW-0472">Membrane</keyword>
<dbReference type="Proteomes" id="UP000199699">
    <property type="component" value="Unassembled WGS sequence"/>
</dbReference>
<evidence type="ECO:0000256" key="1">
    <source>
        <dbReference type="SAM" id="Phobius"/>
    </source>
</evidence>
<keyword evidence="3" id="KW-1185">Reference proteome</keyword>
<accession>A0A1C6SRF4</accession>